<keyword evidence="3" id="KW-0819">tRNA processing</keyword>
<sequence length="270" mass="29686">MYELLKTSPRSKARLGRLTTARGVIDTPVFMPVGTQASVKALDLRELNEIGTEILLGNTYHLFLRPGMDIIRQAGGLHRFMNWDKPILTDSGGFQVYSLAKIRKVRDDGVEFRSHLSGEMLFLGPRESMAIQRELGSDIAMLFDECPPHGASDSDLQAAVKRTLGWAAICAEQPRAEGQLYFGIVQGANTPELRKRCAEELVAMDFDGYAIGGVSVGEPEPEMMHAVEITEPHLPADKARYAMGLGTPAQLIELVARGVDMFDCVLPTRV</sequence>
<dbReference type="AlphaFoldDB" id="A0A382E734"/>
<dbReference type="PANTHER" id="PTHR46499">
    <property type="entry name" value="QUEUINE TRNA-RIBOSYLTRANSFERASE"/>
    <property type="match status" value="1"/>
</dbReference>
<dbReference type="Gene3D" id="3.20.20.105">
    <property type="entry name" value="Queuine tRNA-ribosyltransferase-like"/>
    <property type="match status" value="1"/>
</dbReference>
<dbReference type="PANTHER" id="PTHR46499:SF1">
    <property type="entry name" value="QUEUINE TRNA-RIBOSYLTRANSFERASE"/>
    <property type="match status" value="1"/>
</dbReference>
<feature type="domain" description="tRNA-guanine(15) transglycosylase-like" evidence="4">
    <location>
        <begin position="12"/>
        <end position="270"/>
    </location>
</feature>
<dbReference type="NCBIfam" id="TIGR00449">
    <property type="entry name" value="tgt_general"/>
    <property type="match status" value="1"/>
</dbReference>
<dbReference type="EMBL" id="UINC01042704">
    <property type="protein sequence ID" value="SVB45697.1"/>
    <property type="molecule type" value="Genomic_DNA"/>
</dbReference>
<dbReference type="InterPro" id="IPR050076">
    <property type="entry name" value="ArchSynthase1/Queuine_TRR"/>
</dbReference>
<accession>A0A382E734</accession>
<dbReference type="SUPFAM" id="SSF51713">
    <property type="entry name" value="tRNA-guanine transglycosylase"/>
    <property type="match status" value="1"/>
</dbReference>
<dbReference type="InterPro" id="IPR004803">
    <property type="entry name" value="TGT"/>
</dbReference>
<evidence type="ECO:0000256" key="2">
    <source>
        <dbReference type="ARBA" id="ARBA00022679"/>
    </source>
</evidence>
<dbReference type="GO" id="GO:0008616">
    <property type="term" value="P:tRNA queuosine(34) biosynthetic process"/>
    <property type="evidence" value="ECO:0007669"/>
    <property type="project" value="TreeGrafter"/>
</dbReference>
<dbReference type="NCBIfam" id="TIGR00430">
    <property type="entry name" value="Q_tRNA_tgt"/>
    <property type="match status" value="1"/>
</dbReference>
<dbReference type="GO" id="GO:0005829">
    <property type="term" value="C:cytosol"/>
    <property type="evidence" value="ECO:0007669"/>
    <property type="project" value="TreeGrafter"/>
</dbReference>
<feature type="non-terminal residue" evidence="5">
    <location>
        <position position="270"/>
    </location>
</feature>
<evidence type="ECO:0000259" key="4">
    <source>
        <dbReference type="Pfam" id="PF01702"/>
    </source>
</evidence>
<protein>
    <recommendedName>
        <fullName evidence="4">tRNA-guanine(15) transglycosylase-like domain-containing protein</fullName>
    </recommendedName>
</protein>
<proteinExistence type="predicted"/>
<evidence type="ECO:0000256" key="1">
    <source>
        <dbReference type="ARBA" id="ARBA00022676"/>
    </source>
</evidence>
<gene>
    <name evidence="5" type="ORF">METZ01_LOCUS198551</name>
</gene>
<dbReference type="Pfam" id="PF01702">
    <property type="entry name" value="TGT"/>
    <property type="match status" value="1"/>
</dbReference>
<keyword evidence="1" id="KW-0328">Glycosyltransferase</keyword>
<organism evidence="5">
    <name type="scientific">marine metagenome</name>
    <dbReference type="NCBI Taxonomy" id="408172"/>
    <lineage>
        <taxon>unclassified sequences</taxon>
        <taxon>metagenomes</taxon>
        <taxon>ecological metagenomes</taxon>
    </lineage>
</organism>
<dbReference type="InterPro" id="IPR002616">
    <property type="entry name" value="tRNA_ribo_trans-like"/>
</dbReference>
<dbReference type="InterPro" id="IPR036511">
    <property type="entry name" value="TGT-like_sf"/>
</dbReference>
<dbReference type="GO" id="GO:0008479">
    <property type="term" value="F:tRNA-guanosine(34) queuine transglycosylase activity"/>
    <property type="evidence" value="ECO:0007669"/>
    <property type="project" value="InterPro"/>
</dbReference>
<reference evidence="5" key="1">
    <citation type="submission" date="2018-05" db="EMBL/GenBank/DDBJ databases">
        <authorList>
            <person name="Lanie J.A."/>
            <person name="Ng W.-L."/>
            <person name="Kazmierczak K.M."/>
            <person name="Andrzejewski T.M."/>
            <person name="Davidsen T.M."/>
            <person name="Wayne K.J."/>
            <person name="Tettelin H."/>
            <person name="Glass J.I."/>
            <person name="Rusch D."/>
            <person name="Podicherti R."/>
            <person name="Tsui H.-C.T."/>
            <person name="Winkler M.E."/>
        </authorList>
    </citation>
    <scope>NUCLEOTIDE SEQUENCE</scope>
</reference>
<keyword evidence="2" id="KW-0808">Transferase</keyword>
<evidence type="ECO:0000313" key="5">
    <source>
        <dbReference type="EMBL" id="SVB45697.1"/>
    </source>
</evidence>
<name>A0A382E734_9ZZZZ</name>
<evidence type="ECO:0000256" key="3">
    <source>
        <dbReference type="ARBA" id="ARBA00022694"/>
    </source>
</evidence>